<dbReference type="InterPro" id="IPR013783">
    <property type="entry name" value="Ig-like_fold"/>
</dbReference>
<evidence type="ECO:0000259" key="4">
    <source>
        <dbReference type="PROSITE" id="PS50835"/>
    </source>
</evidence>
<dbReference type="InterPro" id="IPR003598">
    <property type="entry name" value="Ig_sub2"/>
</dbReference>
<dbReference type="Proteomes" id="UP000035642">
    <property type="component" value="Unassembled WGS sequence"/>
</dbReference>
<name>A0A158P783_ANGCA</name>
<keyword evidence="2" id="KW-1015">Disulfide bond</keyword>
<dbReference type="InterPro" id="IPR003599">
    <property type="entry name" value="Ig_sub"/>
</dbReference>
<feature type="domain" description="Ig-like" evidence="4">
    <location>
        <begin position="623"/>
        <end position="717"/>
    </location>
</feature>
<dbReference type="PROSITE" id="PS50835">
    <property type="entry name" value="IG_LIKE"/>
    <property type="match status" value="4"/>
</dbReference>
<evidence type="ECO:0000313" key="5">
    <source>
        <dbReference type="Proteomes" id="UP000035642"/>
    </source>
</evidence>
<dbReference type="AlphaFoldDB" id="A0A158P783"/>
<feature type="domain" description="Ig-like" evidence="4">
    <location>
        <begin position="381"/>
        <end position="465"/>
    </location>
</feature>
<dbReference type="Gene3D" id="2.60.40.10">
    <property type="entry name" value="Immunoglobulins"/>
    <property type="match status" value="4"/>
</dbReference>
<sequence>MYFAVIISDTNASNPNMMNNPSSLVEWTTENSERDAADSDRLKVEDIYQDTILTIACAHVEESEKFVVIVENRFERDSAPFSIQISPWEKIWRKVNINNRQCITFSLVPQEFDFYHCEELLVPLSFMVPLGSILSGPFALANNSAQQCVEEQNSFWSSSVPYHKEGFRVDEKVAQRSAVVWSLNSEECAPLVCTQPEDANKVDLFRELEDKWKIMGGNMYEQRRSSVSPFVDTLDKCGASDSVLEDFWRIKARTIAYLPQRDNCEYFDNYVDGKEIDKFQSGFYVFDGLPKPRQTTSTDWNRAPRFHMPLCRLRDIPEGAEMTLTCVVIGFPSPDITWLKNGKRLTREDSNMRCDDGVCTLTIPVTAVSNAAPHENDYTAPKFIDLLADQCVFEHDEIILECYVIGKPIPSVVWYKDGLKLMIEDRMLKYMDRKGYTNLTIMKAVQGDSGGYTCVAYNAIGKDFTHCRVEVVGMDFGRVLLSPSFYPSRNRITFHASCSNQPRAPVITRALVNTVVNIESLFGYLFAHYYEKLPPGSRELLEVEVDGEPIPAVEWYHDDKLLAESRTLRTYFDGRVAILKIFEVQPDHQGCYLCKVGNRFGSAQSSAILLVNQEIVEHVSQMPVFSEKIKDIIIPELGVSAAFSCSIHGDPPPAVCWLHNGSAIHNNPCIRSRMTEDGSANLDIDVTTHDLCGTYTAVATNPFGWAHSSAVLKLELHEDKVCFYNTIVQMSSKRQPF</sequence>
<dbReference type="InterPro" id="IPR007110">
    <property type="entry name" value="Ig-like_dom"/>
</dbReference>
<dbReference type="WBParaSite" id="ACAC_0000209001-mRNA-1">
    <property type="protein sequence ID" value="ACAC_0000209001-mRNA-1"/>
    <property type="gene ID" value="ACAC_0000209001"/>
</dbReference>
<protein>
    <submittedName>
        <fullName evidence="6">Ig-like domain-containing protein</fullName>
    </submittedName>
</protein>
<evidence type="ECO:0000256" key="3">
    <source>
        <dbReference type="ARBA" id="ARBA00023319"/>
    </source>
</evidence>
<dbReference type="CDD" id="cd00096">
    <property type="entry name" value="Ig"/>
    <property type="match status" value="2"/>
</dbReference>
<evidence type="ECO:0000256" key="2">
    <source>
        <dbReference type="ARBA" id="ARBA00023157"/>
    </source>
</evidence>
<dbReference type="InterPro" id="IPR013098">
    <property type="entry name" value="Ig_I-set"/>
</dbReference>
<evidence type="ECO:0000256" key="1">
    <source>
        <dbReference type="ARBA" id="ARBA00022737"/>
    </source>
</evidence>
<dbReference type="InterPro" id="IPR036179">
    <property type="entry name" value="Ig-like_dom_sf"/>
</dbReference>
<dbReference type="SMART" id="SM00409">
    <property type="entry name" value="IG"/>
    <property type="match status" value="3"/>
</dbReference>
<dbReference type="SMART" id="SM00408">
    <property type="entry name" value="IGc2"/>
    <property type="match status" value="4"/>
</dbReference>
<accession>A0A158P783</accession>
<dbReference type="FunFam" id="2.60.40.10:FF:000032">
    <property type="entry name" value="palladin isoform X1"/>
    <property type="match status" value="2"/>
</dbReference>
<organism evidence="5 6">
    <name type="scientific">Angiostrongylus cantonensis</name>
    <name type="common">Rat lungworm</name>
    <dbReference type="NCBI Taxonomy" id="6313"/>
    <lineage>
        <taxon>Eukaryota</taxon>
        <taxon>Metazoa</taxon>
        <taxon>Ecdysozoa</taxon>
        <taxon>Nematoda</taxon>
        <taxon>Chromadorea</taxon>
        <taxon>Rhabditida</taxon>
        <taxon>Rhabditina</taxon>
        <taxon>Rhabditomorpha</taxon>
        <taxon>Strongyloidea</taxon>
        <taxon>Metastrongylidae</taxon>
        <taxon>Angiostrongylus</taxon>
    </lineage>
</organism>
<dbReference type="PANTHER" id="PTHR47633">
    <property type="entry name" value="IMMUNOGLOBULIN"/>
    <property type="match status" value="1"/>
</dbReference>
<proteinExistence type="predicted"/>
<reference evidence="5" key="1">
    <citation type="submission" date="2012-09" db="EMBL/GenBank/DDBJ databases">
        <authorList>
            <person name="Martin A.A."/>
        </authorList>
    </citation>
    <scope>NUCLEOTIDE SEQUENCE</scope>
</reference>
<keyword evidence="3" id="KW-0393">Immunoglobulin domain</keyword>
<dbReference type="STRING" id="6313.A0A158P783"/>
<dbReference type="FunFam" id="2.60.40.10:FF:000107">
    <property type="entry name" value="Myosin, light chain kinase a"/>
    <property type="match status" value="1"/>
</dbReference>
<dbReference type="Pfam" id="PF07679">
    <property type="entry name" value="I-set"/>
    <property type="match status" value="4"/>
</dbReference>
<keyword evidence="5" id="KW-1185">Reference proteome</keyword>
<feature type="domain" description="Ig-like" evidence="4">
    <location>
        <begin position="505"/>
        <end position="612"/>
    </location>
</feature>
<evidence type="ECO:0000313" key="6">
    <source>
        <dbReference type="WBParaSite" id="ACAC_0000209001-mRNA-1"/>
    </source>
</evidence>
<keyword evidence="1" id="KW-0677">Repeat</keyword>
<reference evidence="6" key="2">
    <citation type="submission" date="2016-04" db="UniProtKB">
        <authorList>
            <consortium name="WormBaseParasite"/>
        </authorList>
    </citation>
    <scope>IDENTIFICATION</scope>
</reference>
<dbReference type="SUPFAM" id="SSF48726">
    <property type="entry name" value="Immunoglobulin"/>
    <property type="match status" value="4"/>
</dbReference>
<feature type="domain" description="Ig-like" evidence="4">
    <location>
        <begin position="304"/>
        <end position="379"/>
    </location>
</feature>